<dbReference type="Gene3D" id="2.115.10.20">
    <property type="entry name" value="Glycosyl hydrolase domain, family 43"/>
    <property type="match status" value="1"/>
</dbReference>
<protein>
    <submittedName>
        <fullName evidence="8">Glycoside hydrolase family 32 protein</fullName>
    </submittedName>
</protein>
<evidence type="ECO:0000256" key="4">
    <source>
        <dbReference type="RuleBase" id="RU362110"/>
    </source>
</evidence>
<evidence type="ECO:0000256" key="2">
    <source>
        <dbReference type="ARBA" id="ARBA00022801"/>
    </source>
</evidence>
<proteinExistence type="inferred from homology"/>
<sequence>MTSEFRRRALLQGAGISALALFAATAPGEAARAASLSRPGASSAASAASAVTGTSLRARYHMTPPAGWLSDPQRPVFTRGAYQLYYLHSDVDNGDGSWDHVSTTDGVDFTFEGTVIPLQTNLPTWTGCTLIDTDDTAGYGAGAVIALATRPTGGVRKYQEQYLFFSTDGGFTFTARPDPVIVNTDGRAATTDAEVSNAEWFRDPKVAWDAARSEWVCVIGRQRYAAFYTSKNLVDWTLQRNFDYPDHDLGGIECPDLFQITADDGTTHWVLAGSMDAYNVGLPCTYAYWTGSWDGTFFTADDLTPQWLDWGWDWYAAVTWPAVEAPDTKRYGIGWMNNWKYADRQVPTDASDGYNGQNSIVREITLRRRSAGGYALISEPVAALRSAATLIIPIADQSVNGSTVLPYDGRAYEIELDVTWSDATNVGVSVGRSADATRSTNIGTAGGDLYVDRARSDRAGFALSPYTRAAAPVDPATRSSHLRILVDTQSVEVFVDDGETVLSNQVNFDTGDTGISLFSDGGTATFSGITICEYGGE</sequence>
<reference evidence="8" key="1">
    <citation type="submission" date="2021-05" db="EMBL/GenBank/DDBJ databases">
        <title>Whole genome sequence of Curtobacterium flaccumfaciens pv. flaccumfaciens strain CFBP 3417.</title>
        <authorList>
            <person name="Osdaghi E."/>
            <person name="Taghouti G."/>
            <person name="Portier P."/>
            <person name="Fazliarab A."/>
            <person name="Taghavi S.M."/>
            <person name="Briand M."/>
            <person name="Le-Saux M."/>
            <person name="Jacques M.-A."/>
        </authorList>
    </citation>
    <scope>NUCLEOTIDE SEQUENCE</scope>
    <source>
        <strain evidence="8">CFBP 3417</strain>
    </source>
</reference>
<evidence type="ECO:0000256" key="3">
    <source>
        <dbReference type="ARBA" id="ARBA00023295"/>
    </source>
</evidence>
<name>A0A9Q2ZPX0_9MICO</name>
<dbReference type="SUPFAM" id="SSF75005">
    <property type="entry name" value="Arabinanase/levansucrase/invertase"/>
    <property type="match status" value="1"/>
</dbReference>
<dbReference type="InterPro" id="IPR023296">
    <property type="entry name" value="Glyco_hydro_beta-prop_sf"/>
</dbReference>
<dbReference type="SUPFAM" id="SSF49899">
    <property type="entry name" value="Concanavalin A-like lectins/glucanases"/>
    <property type="match status" value="1"/>
</dbReference>
<dbReference type="AlphaFoldDB" id="A0A9Q2ZPX0"/>
<dbReference type="RefSeq" id="WP_214562092.1">
    <property type="nucleotide sequence ID" value="NZ_JAHEWX010000002.1"/>
</dbReference>
<accession>A0A9Q2ZPX0</accession>
<feature type="chain" id="PRO_5040437192" evidence="5">
    <location>
        <begin position="24"/>
        <end position="537"/>
    </location>
</feature>
<evidence type="ECO:0000259" key="6">
    <source>
        <dbReference type="Pfam" id="PF00251"/>
    </source>
</evidence>
<evidence type="ECO:0000313" key="8">
    <source>
        <dbReference type="EMBL" id="MBT1540579.1"/>
    </source>
</evidence>
<dbReference type="InterPro" id="IPR013189">
    <property type="entry name" value="Glyco_hydro_32_C"/>
</dbReference>
<evidence type="ECO:0000313" key="9">
    <source>
        <dbReference type="Proteomes" id="UP000709437"/>
    </source>
</evidence>
<dbReference type="EMBL" id="JAHEWX010000002">
    <property type="protein sequence ID" value="MBT1540579.1"/>
    <property type="molecule type" value="Genomic_DNA"/>
</dbReference>
<dbReference type="Pfam" id="PF08244">
    <property type="entry name" value="Glyco_hydro_32C"/>
    <property type="match status" value="1"/>
</dbReference>
<dbReference type="Proteomes" id="UP000709437">
    <property type="component" value="Unassembled WGS sequence"/>
</dbReference>
<dbReference type="PANTHER" id="PTHR42800">
    <property type="entry name" value="EXOINULINASE INUD (AFU_ORTHOLOGUE AFUA_5G00480)"/>
    <property type="match status" value="1"/>
</dbReference>
<evidence type="ECO:0000256" key="5">
    <source>
        <dbReference type="SAM" id="SignalP"/>
    </source>
</evidence>
<keyword evidence="5" id="KW-0732">Signal</keyword>
<dbReference type="GO" id="GO:0005987">
    <property type="term" value="P:sucrose catabolic process"/>
    <property type="evidence" value="ECO:0007669"/>
    <property type="project" value="TreeGrafter"/>
</dbReference>
<gene>
    <name evidence="8" type="ORF">KK103_02310</name>
</gene>
<dbReference type="PROSITE" id="PS51318">
    <property type="entry name" value="TAT"/>
    <property type="match status" value="1"/>
</dbReference>
<keyword evidence="3 4" id="KW-0326">Glycosidase</keyword>
<dbReference type="CDD" id="cd18622">
    <property type="entry name" value="GH32_Inu-like"/>
    <property type="match status" value="1"/>
</dbReference>
<dbReference type="InterPro" id="IPR013320">
    <property type="entry name" value="ConA-like_dom_sf"/>
</dbReference>
<feature type="domain" description="Glycosyl hydrolase family 32 C-terminal" evidence="7">
    <location>
        <begin position="397"/>
        <end position="531"/>
    </location>
</feature>
<dbReference type="InterPro" id="IPR013148">
    <property type="entry name" value="Glyco_hydro_32_N"/>
</dbReference>
<dbReference type="SMART" id="SM00640">
    <property type="entry name" value="Glyco_32"/>
    <property type="match status" value="1"/>
</dbReference>
<dbReference type="GO" id="GO:0004575">
    <property type="term" value="F:sucrose alpha-glucosidase activity"/>
    <property type="evidence" value="ECO:0007669"/>
    <property type="project" value="TreeGrafter"/>
</dbReference>
<dbReference type="Gene3D" id="2.60.120.560">
    <property type="entry name" value="Exo-inulinase, domain 1"/>
    <property type="match status" value="1"/>
</dbReference>
<feature type="domain" description="Glycosyl hydrolase family 32 N-terminal" evidence="6">
    <location>
        <begin position="61"/>
        <end position="368"/>
    </location>
</feature>
<comment type="similarity">
    <text evidence="1 4">Belongs to the glycosyl hydrolase 32 family.</text>
</comment>
<dbReference type="InterPro" id="IPR001362">
    <property type="entry name" value="Glyco_hydro_32"/>
</dbReference>
<dbReference type="InterPro" id="IPR006311">
    <property type="entry name" value="TAT_signal"/>
</dbReference>
<comment type="caution">
    <text evidence="8">The sequence shown here is derived from an EMBL/GenBank/DDBJ whole genome shotgun (WGS) entry which is preliminary data.</text>
</comment>
<evidence type="ECO:0000256" key="1">
    <source>
        <dbReference type="ARBA" id="ARBA00009902"/>
    </source>
</evidence>
<evidence type="ECO:0000259" key="7">
    <source>
        <dbReference type="Pfam" id="PF08244"/>
    </source>
</evidence>
<dbReference type="GO" id="GO:0005737">
    <property type="term" value="C:cytoplasm"/>
    <property type="evidence" value="ECO:0007669"/>
    <property type="project" value="TreeGrafter"/>
</dbReference>
<feature type="signal peptide" evidence="5">
    <location>
        <begin position="1"/>
        <end position="23"/>
    </location>
</feature>
<dbReference type="Pfam" id="PF00251">
    <property type="entry name" value="Glyco_hydro_32N"/>
    <property type="match status" value="1"/>
</dbReference>
<keyword evidence="2 4" id="KW-0378">Hydrolase</keyword>
<organism evidence="8 9">
    <name type="scientific">Curtobacterium flaccumfaciens pv. flaccumfaciens</name>
    <dbReference type="NCBI Taxonomy" id="138532"/>
    <lineage>
        <taxon>Bacteria</taxon>
        <taxon>Bacillati</taxon>
        <taxon>Actinomycetota</taxon>
        <taxon>Actinomycetes</taxon>
        <taxon>Micrococcales</taxon>
        <taxon>Microbacteriaceae</taxon>
        <taxon>Curtobacterium</taxon>
    </lineage>
</organism>
<dbReference type="PANTHER" id="PTHR42800:SF1">
    <property type="entry name" value="EXOINULINASE INUD (AFU_ORTHOLOGUE AFUA_5G00480)"/>
    <property type="match status" value="1"/>
</dbReference>